<gene>
    <name evidence="1" type="ORF">EVA_17543</name>
</gene>
<comment type="caution">
    <text evidence="1">The sequence shown here is derived from an EMBL/GenBank/DDBJ whole genome shotgun (WGS) entry which is preliminary data.</text>
</comment>
<reference evidence="1" key="1">
    <citation type="journal article" date="2012" name="PLoS ONE">
        <title>Gene sets for utilization of primary and secondary nutrition supplies in the distal gut of endangered iberian lynx.</title>
        <authorList>
            <person name="Alcaide M."/>
            <person name="Messina E."/>
            <person name="Richter M."/>
            <person name="Bargiela R."/>
            <person name="Peplies J."/>
            <person name="Huws S.A."/>
            <person name="Newbold C.J."/>
            <person name="Golyshin P.N."/>
            <person name="Simon M.A."/>
            <person name="Lopez G."/>
            <person name="Yakimov M.M."/>
            <person name="Ferrer M."/>
        </authorList>
    </citation>
    <scope>NUCLEOTIDE SEQUENCE</scope>
</reference>
<dbReference type="EMBL" id="AMCI01006427">
    <property type="protein sequence ID" value="EJW94351.1"/>
    <property type="molecule type" value="Genomic_DNA"/>
</dbReference>
<name>J9FHF5_9ZZZZ</name>
<proteinExistence type="predicted"/>
<organism evidence="1">
    <name type="scientific">gut metagenome</name>
    <dbReference type="NCBI Taxonomy" id="749906"/>
    <lineage>
        <taxon>unclassified sequences</taxon>
        <taxon>metagenomes</taxon>
        <taxon>organismal metagenomes</taxon>
    </lineage>
</organism>
<dbReference type="AlphaFoldDB" id="J9FHF5"/>
<accession>J9FHF5</accession>
<sequence>MYIFHMELLMRYTVYQSGDKILDSRIYTLDVTSTAMSRLRMGQSHCSALQLQLPSMSCRT</sequence>
<protein>
    <submittedName>
        <fullName evidence="1">Uncharacterized protein</fullName>
    </submittedName>
</protein>
<evidence type="ECO:0000313" key="1">
    <source>
        <dbReference type="EMBL" id="EJW94351.1"/>
    </source>
</evidence>